<organism evidence="1 2">
    <name type="scientific">Perilla frutescens var. hirtella</name>
    <name type="common">Perilla citriodora</name>
    <name type="synonym">Perilla setoyensis</name>
    <dbReference type="NCBI Taxonomy" id="608512"/>
    <lineage>
        <taxon>Eukaryota</taxon>
        <taxon>Viridiplantae</taxon>
        <taxon>Streptophyta</taxon>
        <taxon>Embryophyta</taxon>
        <taxon>Tracheophyta</taxon>
        <taxon>Spermatophyta</taxon>
        <taxon>Magnoliopsida</taxon>
        <taxon>eudicotyledons</taxon>
        <taxon>Gunneridae</taxon>
        <taxon>Pentapetalae</taxon>
        <taxon>asterids</taxon>
        <taxon>lamiids</taxon>
        <taxon>Lamiales</taxon>
        <taxon>Lamiaceae</taxon>
        <taxon>Nepetoideae</taxon>
        <taxon>Elsholtzieae</taxon>
        <taxon>Perilla</taxon>
    </lineage>
</organism>
<reference evidence="1 2" key="1">
    <citation type="journal article" date="2021" name="Nat. Commun.">
        <title>Incipient diploidization of the medicinal plant Perilla within 10,000 years.</title>
        <authorList>
            <person name="Zhang Y."/>
            <person name="Shen Q."/>
            <person name="Leng L."/>
            <person name="Zhang D."/>
            <person name="Chen S."/>
            <person name="Shi Y."/>
            <person name="Ning Z."/>
            <person name="Chen S."/>
        </authorList>
    </citation>
    <scope>NUCLEOTIDE SEQUENCE [LARGE SCALE GENOMIC DNA]</scope>
    <source>
        <strain evidence="2">cv. PC099</strain>
    </source>
</reference>
<name>A0AAD4IVQ4_PERFH</name>
<proteinExistence type="predicted"/>
<comment type="caution">
    <text evidence="1">The sequence shown here is derived from an EMBL/GenBank/DDBJ whole genome shotgun (WGS) entry which is preliminary data.</text>
</comment>
<evidence type="ECO:0000313" key="1">
    <source>
        <dbReference type="EMBL" id="KAH6822018.1"/>
    </source>
</evidence>
<dbReference type="AlphaFoldDB" id="A0AAD4IVQ4"/>
<evidence type="ECO:0000313" key="2">
    <source>
        <dbReference type="Proteomes" id="UP001190926"/>
    </source>
</evidence>
<keyword evidence="2" id="KW-1185">Reference proteome</keyword>
<accession>A0AAD4IVQ4</accession>
<gene>
    <name evidence="1" type="ORF">C2S53_014488</name>
</gene>
<dbReference type="EMBL" id="SDAM02001747">
    <property type="protein sequence ID" value="KAH6822018.1"/>
    <property type="molecule type" value="Genomic_DNA"/>
</dbReference>
<dbReference type="Proteomes" id="UP001190926">
    <property type="component" value="Unassembled WGS sequence"/>
</dbReference>
<protein>
    <submittedName>
        <fullName evidence="1">Uncharacterized protein</fullName>
    </submittedName>
</protein>
<sequence length="61" mass="6693">MSILPASTPRRTRFLGSAVDHGVIRLLVYLLHAAPPQLDTQAAIRELQEKMDAQAALLQAQ</sequence>